<dbReference type="Ensembl" id="ENSCAFT00040012056.1">
    <property type="protein sequence ID" value="ENSCAFP00040010450.1"/>
    <property type="gene ID" value="ENSCAFG00040006467.1"/>
</dbReference>
<evidence type="ECO:0000259" key="19">
    <source>
        <dbReference type="PROSITE" id="PS51465"/>
    </source>
</evidence>
<keyword evidence="5" id="KW-0646">Protease inhibitor</keyword>
<keyword evidence="10" id="KW-0325">Glycoprotein</keyword>
<feature type="region of interest" description="Disordered" evidence="17">
    <location>
        <begin position="64"/>
        <end position="90"/>
    </location>
</feature>
<feature type="compositionally biased region" description="Basic residues" evidence="17">
    <location>
        <begin position="154"/>
        <end position="163"/>
    </location>
</feature>
<dbReference type="SUPFAM" id="SSF57610">
    <property type="entry name" value="Thyroglobulin type-1 domain"/>
    <property type="match status" value="1"/>
</dbReference>
<reference evidence="20" key="2">
    <citation type="submission" date="2025-08" db="UniProtKB">
        <authorList>
            <consortium name="Ensembl"/>
        </authorList>
    </citation>
    <scope>IDENTIFICATION</scope>
</reference>
<feature type="domain" description="Thyroglobulin type-1" evidence="18">
    <location>
        <begin position="770"/>
        <end position="836"/>
    </location>
</feature>
<dbReference type="FunFam" id="1.10.238.10:FF:000053">
    <property type="entry name" value="Putative testican-3 isoform 3"/>
    <property type="match status" value="1"/>
</dbReference>
<feature type="region of interest" description="Disordered" evidence="17">
    <location>
        <begin position="107"/>
        <end position="230"/>
    </location>
</feature>
<dbReference type="InterPro" id="IPR036058">
    <property type="entry name" value="Kazal_dom_sf"/>
</dbReference>
<feature type="region of interest" description="Disordered" evidence="17">
    <location>
        <begin position="414"/>
        <end position="524"/>
    </location>
</feature>
<keyword evidence="2" id="KW-0964">Secreted</keyword>
<dbReference type="FunFam" id="4.10.800.10:FF:000001">
    <property type="entry name" value="Testican-3 isoform 2"/>
    <property type="match status" value="1"/>
</dbReference>
<feature type="disulfide bond" evidence="16">
    <location>
        <begin position="808"/>
        <end position="815"/>
    </location>
</feature>
<evidence type="ECO:0000259" key="18">
    <source>
        <dbReference type="PROSITE" id="PS51162"/>
    </source>
</evidence>
<evidence type="ECO:0000256" key="13">
    <source>
        <dbReference type="ARBA" id="ARBA00053745"/>
    </source>
</evidence>
<dbReference type="GO" id="GO:0030414">
    <property type="term" value="F:peptidase inhibitor activity"/>
    <property type="evidence" value="ECO:0007669"/>
    <property type="project" value="UniProtKB-KW"/>
</dbReference>
<dbReference type="PROSITE" id="PS00484">
    <property type="entry name" value="THYROGLOBULIN_1_1"/>
    <property type="match status" value="1"/>
</dbReference>
<evidence type="ECO:0000313" key="21">
    <source>
        <dbReference type="Proteomes" id="UP000694542"/>
    </source>
</evidence>
<feature type="compositionally biased region" description="Gly residues" evidence="17">
    <location>
        <begin position="423"/>
        <end position="439"/>
    </location>
</feature>
<dbReference type="Gene3D" id="3.30.60.30">
    <property type="match status" value="1"/>
</dbReference>
<dbReference type="PANTHER" id="PTHR13866:SF21">
    <property type="entry name" value="TESTICAN-3"/>
    <property type="match status" value="1"/>
</dbReference>
<comment type="caution">
    <text evidence="16">Lacks conserved residue(s) required for the propagation of feature annotation.</text>
</comment>
<keyword evidence="9 16" id="KW-1015">Disulfide bond</keyword>
<keyword evidence="11" id="KW-0357">Heparan sulfate</keyword>
<dbReference type="InterPro" id="IPR011992">
    <property type="entry name" value="EF-hand-dom_pair"/>
</dbReference>
<dbReference type="Pfam" id="PF10591">
    <property type="entry name" value="SPARC_Ca_bdg"/>
    <property type="match status" value="1"/>
</dbReference>
<evidence type="ECO:0000313" key="20">
    <source>
        <dbReference type="Ensembl" id="ENSCAFP00040010450.1"/>
    </source>
</evidence>
<dbReference type="Proteomes" id="UP000694542">
    <property type="component" value="Chromosome 15"/>
</dbReference>
<feature type="compositionally biased region" description="Pro residues" evidence="17">
    <location>
        <begin position="144"/>
        <end position="153"/>
    </location>
</feature>
<feature type="compositionally biased region" description="Pro residues" evidence="17">
    <location>
        <begin position="442"/>
        <end position="466"/>
    </location>
</feature>
<keyword evidence="3" id="KW-0272">Extracellular matrix</keyword>
<proteinExistence type="predicted"/>
<dbReference type="InterPro" id="IPR036857">
    <property type="entry name" value="Thyroglobulin_1_sf"/>
</dbReference>
<accession>A0A8C0QGJ7</accession>
<dbReference type="InterPro" id="IPR000716">
    <property type="entry name" value="Thyroglobulin_1"/>
</dbReference>
<dbReference type="SUPFAM" id="SSF100895">
    <property type="entry name" value="Kazal-type serine protease inhibitors"/>
    <property type="match status" value="1"/>
</dbReference>
<feature type="domain" description="Kazal-like" evidence="19">
    <location>
        <begin position="589"/>
        <end position="640"/>
    </location>
</feature>
<feature type="compositionally biased region" description="Acidic residues" evidence="17">
    <location>
        <begin position="855"/>
        <end position="892"/>
    </location>
</feature>
<feature type="region of interest" description="Disordered" evidence="17">
    <location>
        <begin position="849"/>
        <end position="892"/>
    </location>
</feature>
<dbReference type="Gene3D" id="4.10.800.10">
    <property type="entry name" value="Thyroglobulin type-1"/>
    <property type="match status" value="1"/>
</dbReference>
<dbReference type="FunFam" id="3.30.60.30:FF:000003">
    <property type="entry name" value="SPARC/osteonectin, cwcv and kazal-like domains proteoglycan 3"/>
    <property type="match status" value="1"/>
</dbReference>
<comment type="subcellular location">
    <subcellularLocation>
        <location evidence="1">Secreted</location>
        <location evidence="1">Extracellular space</location>
        <location evidence="1">Extracellular matrix</location>
    </subcellularLocation>
</comment>
<dbReference type="OrthoDB" id="8875634at2759"/>
<keyword evidence="12" id="KW-0481">Metalloenzyme inhibitor</keyword>
<evidence type="ECO:0000256" key="6">
    <source>
        <dbReference type="ARBA" id="ARBA00022729"/>
    </source>
</evidence>
<evidence type="ECO:0000256" key="7">
    <source>
        <dbReference type="ARBA" id="ARBA00022837"/>
    </source>
</evidence>
<keyword evidence="6" id="KW-0732">Signal</keyword>
<evidence type="ECO:0000256" key="9">
    <source>
        <dbReference type="ARBA" id="ARBA00023157"/>
    </source>
</evidence>
<gene>
    <name evidence="20" type="primary">SPOCK3</name>
</gene>
<dbReference type="SMART" id="SM00211">
    <property type="entry name" value="TY"/>
    <property type="match status" value="1"/>
</dbReference>
<protein>
    <recommendedName>
        <fullName evidence="14">Testican-3</fullName>
    </recommendedName>
    <alternativeName>
        <fullName evidence="15">SPARC/osteonectin, CWCV, and Kazal-like domains proteoglycan 3</fullName>
    </alternativeName>
</protein>
<evidence type="ECO:0000256" key="4">
    <source>
        <dbReference type="ARBA" id="ARBA00022608"/>
    </source>
</evidence>
<dbReference type="GO" id="GO:0005509">
    <property type="term" value="F:calcium ion binding"/>
    <property type="evidence" value="ECO:0007669"/>
    <property type="project" value="InterPro"/>
</dbReference>
<feature type="compositionally biased region" description="Gly residues" evidence="17">
    <location>
        <begin position="496"/>
        <end position="506"/>
    </location>
</feature>
<sequence length="892" mass="93876">SHLPRLSSNGAPVSRTCSSSPLPLVAAEPGPSRDISFLFFSFIEFTNPANTHSLEILHSPKADRTLRPARASPPRLGLRARGRGGGAGGAPAALGCRGLAGRTFRTCQLGQSSGNRGRRRPRPRHVPRAPEGLRGRAHARPPASRLPPPPLSPRRPRAGRRRGAGLGGRGGGCGPGSRRGAGGQVPGAGARGGRCGAQVRGRRCGGSGAGAAGVDGVPAASSGGAGAGGRCEGRQVRGAGAGAQVRGVRCGGGRCGRGPGGELGGRCRGQVRGAAGARHRCGGAGAGVRCGGGRCGRGPGGVLEGRCRGAGARGGRCWAQVRGRRCGGRQVRGAAGAGRRCGGAGARGGRCGGAGAGRRCGGGRCGPGRVSRLGPPSRPRPRARRASAGPAGSAHEVRGLRREVRVWLPGQVRGRSERAAAGRGPGRGAGGVRGGGCGHDGPAPPPPPPPPPAPPPQPQPRPPPPESTAARGRGRREDAQGGGRAVGLRRRLVRSGRGGGGCGRGAAGRRQFPGRSTMAHHGLPVRPRGRTVEQIPRPLDPAKDPCLKMKCSRHKVCIAQDSQTAVCISHRRLTHSMKDAGVGHKQWRGPVSSTCKQCPVAYTNPVCGSDGHTYSSQCKLEYQACVLGKQLSVNCEGRCPCPPDKPTGPSRRVKRACSDLEFREVANRLRDWFKALHESGSQNKKTKALLRPERSRFDTSILPICKDSLGWMFNRLDTNYDLLLDQSELGSIYLDKNEQCTKAFFNSCDTYKDSLISNNEWCYCFQRQQDPPCQTELSNIQKRQGVKKLLGQYVPLCDEDGYYKPTQCHGSLGQCWCVDRYGNEVMGSRTSGVADCAIDFEISGDFASGDFHEWTDDEDDEDDIMNDEDEIEDDDEDEGDDDDDGDDHDGYI</sequence>
<dbReference type="InterPro" id="IPR002350">
    <property type="entry name" value="Kazal_dom"/>
</dbReference>
<evidence type="ECO:0000256" key="2">
    <source>
        <dbReference type="ARBA" id="ARBA00022525"/>
    </source>
</evidence>
<evidence type="ECO:0000256" key="5">
    <source>
        <dbReference type="ARBA" id="ARBA00022690"/>
    </source>
</evidence>
<dbReference type="Pfam" id="PF07648">
    <property type="entry name" value="Kazal_2"/>
    <property type="match status" value="1"/>
</dbReference>
<evidence type="ECO:0000256" key="12">
    <source>
        <dbReference type="ARBA" id="ARBA00023215"/>
    </source>
</evidence>
<dbReference type="PROSITE" id="PS51465">
    <property type="entry name" value="KAZAL_2"/>
    <property type="match status" value="1"/>
</dbReference>
<dbReference type="CDD" id="cd00104">
    <property type="entry name" value="KAZAL_FS"/>
    <property type="match status" value="1"/>
</dbReference>
<dbReference type="Pfam" id="PF00086">
    <property type="entry name" value="Thyroglobulin_1"/>
    <property type="match status" value="1"/>
</dbReference>
<organism evidence="20 21">
    <name type="scientific">Canis lupus familiaris</name>
    <name type="common">Dog</name>
    <name type="synonym">Canis familiaris</name>
    <dbReference type="NCBI Taxonomy" id="9615"/>
    <lineage>
        <taxon>Eukaryota</taxon>
        <taxon>Metazoa</taxon>
        <taxon>Chordata</taxon>
        <taxon>Craniata</taxon>
        <taxon>Vertebrata</taxon>
        <taxon>Euteleostomi</taxon>
        <taxon>Mammalia</taxon>
        <taxon>Eutheria</taxon>
        <taxon>Laurasiatheria</taxon>
        <taxon>Carnivora</taxon>
        <taxon>Caniformia</taxon>
        <taxon>Canidae</taxon>
        <taxon>Canis</taxon>
    </lineage>
</organism>
<name>A0A8C0QGJ7_CANLF</name>
<dbReference type="CDD" id="cd00191">
    <property type="entry name" value="TY"/>
    <property type="match status" value="1"/>
</dbReference>
<comment type="function">
    <text evidence="13">May participate in diverse steps of neurogenesis. Inhibits the processing of pro-matrix metalloproteinase 2 (MMP-2) by MT1-MMP and MT3-MMP. May interfere with tumor invasion.</text>
</comment>
<keyword evidence="4" id="KW-0483">Metalloprotease inhibitor</keyword>
<feature type="compositionally biased region" description="Basic residues" evidence="17">
    <location>
        <begin position="116"/>
        <end position="127"/>
    </location>
</feature>
<evidence type="ECO:0000256" key="10">
    <source>
        <dbReference type="ARBA" id="ARBA00023180"/>
    </source>
</evidence>
<feature type="compositionally biased region" description="Gly residues" evidence="17">
    <location>
        <begin position="335"/>
        <end position="366"/>
    </location>
</feature>
<keyword evidence="7" id="KW-0106">Calcium</keyword>
<dbReference type="SMART" id="SM00280">
    <property type="entry name" value="KAZAL"/>
    <property type="match status" value="1"/>
</dbReference>
<evidence type="ECO:0000256" key="16">
    <source>
        <dbReference type="PROSITE-ProRule" id="PRU00500"/>
    </source>
</evidence>
<feature type="compositionally biased region" description="Gly residues" evidence="17">
    <location>
        <begin position="164"/>
        <end position="195"/>
    </location>
</feature>
<reference evidence="20" key="1">
    <citation type="submission" date="2018-10" db="EMBL/GenBank/DDBJ databases">
        <title>De novo assembly of a Great Dane genome.</title>
        <authorList>
            <person name="Kidd J.M."/>
            <person name="Pendleton A.L."/>
            <person name="Shen F."/>
            <person name="Emery S."/>
        </authorList>
    </citation>
    <scope>NUCLEOTIDE SEQUENCE [LARGE SCALE GENOMIC DNA]</scope>
    <source>
        <strain evidence="20">Great Dane</strain>
    </source>
</reference>
<keyword evidence="8" id="KW-0654">Proteoglycan</keyword>
<dbReference type="CDD" id="cd16239">
    <property type="entry name" value="EFh_SPARC_TICN3"/>
    <property type="match status" value="1"/>
</dbReference>
<dbReference type="AlphaFoldDB" id="A0A8C0QGJ7"/>
<feature type="region of interest" description="Disordered" evidence="17">
    <location>
        <begin position="333"/>
        <end position="397"/>
    </location>
</feature>
<evidence type="ECO:0000256" key="14">
    <source>
        <dbReference type="ARBA" id="ARBA00069185"/>
    </source>
</evidence>
<dbReference type="InterPro" id="IPR019577">
    <property type="entry name" value="SPARC/Testican_Ca-bd-dom"/>
</dbReference>
<evidence type="ECO:0000256" key="1">
    <source>
        <dbReference type="ARBA" id="ARBA00004498"/>
    </source>
</evidence>
<evidence type="ECO:0000256" key="11">
    <source>
        <dbReference type="ARBA" id="ARBA00023207"/>
    </source>
</evidence>
<evidence type="ECO:0000256" key="8">
    <source>
        <dbReference type="ARBA" id="ARBA00022974"/>
    </source>
</evidence>
<dbReference type="Gene3D" id="1.10.238.10">
    <property type="entry name" value="EF-hand"/>
    <property type="match status" value="1"/>
</dbReference>
<evidence type="ECO:0000256" key="3">
    <source>
        <dbReference type="ARBA" id="ARBA00022530"/>
    </source>
</evidence>
<dbReference type="SUPFAM" id="SSF47473">
    <property type="entry name" value="EF-hand"/>
    <property type="match status" value="1"/>
</dbReference>
<dbReference type="PROSITE" id="PS51162">
    <property type="entry name" value="THYROGLOBULIN_1_2"/>
    <property type="match status" value="1"/>
</dbReference>
<feature type="compositionally biased region" description="Gly residues" evidence="17">
    <location>
        <begin position="204"/>
        <end position="213"/>
    </location>
</feature>
<dbReference type="PANTHER" id="PTHR13866">
    <property type="entry name" value="SPARC OSTEONECTIN"/>
    <property type="match status" value="1"/>
</dbReference>
<evidence type="ECO:0000256" key="17">
    <source>
        <dbReference type="SAM" id="MobiDB-lite"/>
    </source>
</evidence>
<evidence type="ECO:0000256" key="15">
    <source>
        <dbReference type="ARBA" id="ARBA00077290"/>
    </source>
</evidence>